<dbReference type="AlphaFoldDB" id="A0A815K7G8"/>
<dbReference type="GO" id="GO:0016757">
    <property type="term" value="F:glycosyltransferase activity"/>
    <property type="evidence" value="ECO:0007669"/>
    <property type="project" value="UniProtKB-KW"/>
</dbReference>
<dbReference type="OrthoDB" id="6133115at2759"/>
<reference evidence="8" key="1">
    <citation type="submission" date="2021-02" db="EMBL/GenBank/DDBJ databases">
        <authorList>
            <person name="Nowell W R."/>
        </authorList>
    </citation>
    <scope>NUCLEOTIDE SEQUENCE</scope>
</reference>
<comment type="caution">
    <text evidence="8">The sequence shown here is derived from an EMBL/GenBank/DDBJ whole genome shotgun (WGS) entry which is preliminary data.</text>
</comment>
<sequence>MGLEKLEQILTLFEQCHSGGKPLELTINEDLLKCFALPPKVILDLLQQHSIDAISYLSNDKTKLHFQNNLYLCPIDQTEADSCHSTTCRQLHLCEDYILNKSCVQFQSNGKCSHAHSLMTKHNQMVLEQYGMSSTDEQIYQFISRLIRLSLLSTKQPKFFVQSVDKQPITDELIDEWLGDHKSLLSEQKRVNSYTIEFIFEDNEVTSMIEDIIRSHHASTALVLNKITPDPLSSNRILDATPAKQKTDEDLDQKVQSTITKVFRFMQLSFKQGFFQAPSIITRRFSNQLRNLEENPAPQPFGRGRGRQTSTVPPNPPSLPSSNGEKKFIFSTRLNSKTNEQTLHSSTNQINSPTSSMRSTPESVTLNSSQPANHTDNSFPRYVLSRTEQKQKNQAKCQNHCDDSSLSSDYHSPDMMSSPDQQDTKSRPRFVIRDNSLRNKETSSISPTTPKSPSPIVYTFKKQFSDQHLCYLLGPGRKQIVDKDQCEIIRYLPSGCCRSQNIEQGKEIEKQLHSIIPPTLNIDLVKIKEDLALLIRSSAAENLFQQNQSHYAIFSEPIKIQLNIEVIETESSTTSNRSAAAETDEYSNSQISSDGIFHIRSTGSSINVVSGDISEVQVDMMICISTSNNLRESVLRRAGPTVQKQYKERYCSDDALLVDGGLTKAEKILLVPWKTEIDRENIVNSLKSLSELVTWSIDKAHDRNVKTVSFPPIGTGELNLDPLFVCEALIGAASERLHQYQMNVIFVVYPKSDRIEEDGCYQIFRQYLNSLCAQIPSTSNERKAKTTSEVKRRVFKRDVQSKRILTLSALQNINEHRQLLVESLEKLIDEQVFDLNLVESKLSSQVDSLIDICLSHNVFPRVDCSSKKLTLRGDRESRLQCFFNLCPGKGAHQYSYVFTEMGEKSEEKQFNSYISLKIDEAFAAGEAMMRIQDNEQSIFDIDFSKLQVRPTKTRRNAFLVKKPLDDSKIRIPPSWSSSPLKIRTKEISKSSYETLECIHIFQQTMSMSDWQIDRIEAIENYPLYLHYMHKKSERTNIYFHGCSFASVQSIVHYGLHSTNASHYGDNLGNCSTRSICLTRDALNSHLYGTRRCTDGKHYLFVVEFIKYDNDNSFLYLSNEDACSALPTYLIVYQRRQSGLK</sequence>
<evidence type="ECO:0000259" key="7">
    <source>
        <dbReference type="PROSITE" id="PS51154"/>
    </source>
</evidence>
<evidence type="ECO:0000313" key="9">
    <source>
        <dbReference type="Proteomes" id="UP000663852"/>
    </source>
</evidence>
<accession>A0A815K7G8</accession>
<name>A0A815K7G8_ADIRI</name>
<dbReference type="SUPFAM" id="SSF52949">
    <property type="entry name" value="Macro domain-like"/>
    <property type="match status" value="1"/>
</dbReference>
<gene>
    <name evidence="8" type="ORF">EDS130_LOCUS35513</name>
</gene>
<dbReference type="Gene3D" id="3.90.228.10">
    <property type="match status" value="1"/>
</dbReference>
<evidence type="ECO:0000313" key="8">
    <source>
        <dbReference type="EMBL" id="CAF1391812.1"/>
    </source>
</evidence>
<evidence type="ECO:0000256" key="5">
    <source>
        <dbReference type="ARBA" id="ARBA00023242"/>
    </source>
</evidence>
<dbReference type="PANTHER" id="PTHR14453">
    <property type="entry name" value="PARP/ZINC FINGER CCCH TYPE DOMAIN CONTAINING PROTEIN"/>
    <property type="match status" value="1"/>
</dbReference>
<dbReference type="PROSITE" id="PS51154">
    <property type="entry name" value="MACRO"/>
    <property type="match status" value="1"/>
</dbReference>
<dbReference type="GO" id="GO:0010629">
    <property type="term" value="P:negative regulation of gene expression"/>
    <property type="evidence" value="ECO:0007669"/>
    <property type="project" value="TreeGrafter"/>
</dbReference>
<organism evidence="8 9">
    <name type="scientific">Adineta ricciae</name>
    <name type="common">Rotifer</name>
    <dbReference type="NCBI Taxonomy" id="249248"/>
    <lineage>
        <taxon>Eukaryota</taxon>
        <taxon>Metazoa</taxon>
        <taxon>Spiralia</taxon>
        <taxon>Gnathifera</taxon>
        <taxon>Rotifera</taxon>
        <taxon>Eurotatoria</taxon>
        <taxon>Bdelloidea</taxon>
        <taxon>Adinetida</taxon>
        <taxon>Adinetidae</taxon>
        <taxon>Adineta</taxon>
    </lineage>
</organism>
<dbReference type="InterPro" id="IPR002589">
    <property type="entry name" value="Macro_dom"/>
</dbReference>
<evidence type="ECO:0000256" key="2">
    <source>
        <dbReference type="ARBA" id="ARBA00022676"/>
    </source>
</evidence>
<dbReference type="InterPro" id="IPR052056">
    <property type="entry name" value="Mono-ARTD/PARP"/>
</dbReference>
<dbReference type="Gene3D" id="3.40.220.10">
    <property type="entry name" value="Leucine Aminopeptidase, subunit E, domain 1"/>
    <property type="match status" value="1"/>
</dbReference>
<keyword evidence="2" id="KW-0328">Glycosyltransferase</keyword>
<feature type="region of interest" description="Disordered" evidence="6">
    <location>
        <begin position="290"/>
        <end position="325"/>
    </location>
</feature>
<dbReference type="PANTHER" id="PTHR14453:SF67">
    <property type="entry name" value="POLY [ADP-RIBOSE] POLYMERASE"/>
    <property type="match status" value="1"/>
</dbReference>
<dbReference type="Proteomes" id="UP000663852">
    <property type="component" value="Unassembled WGS sequence"/>
</dbReference>
<keyword evidence="3" id="KW-0808">Transferase</keyword>
<proteinExistence type="predicted"/>
<dbReference type="GO" id="GO:0003714">
    <property type="term" value="F:transcription corepressor activity"/>
    <property type="evidence" value="ECO:0007669"/>
    <property type="project" value="TreeGrafter"/>
</dbReference>
<feature type="compositionally biased region" description="Low complexity" evidence="6">
    <location>
        <begin position="442"/>
        <end position="454"/>
    </location>
</feature>
<comment type="subcellular location">
    <subcellularLocation>
        <location evidence="1">Nucleus</location>
    </subcellularLocation>
</comment>
<dbReference type="InterPro" id="IPR043472">
    <property type="entry name" value="Macro_dom-like"/>
</dbReference>
<evidence type="ECO:0000256" key="4">
    <source>
        <dbReference type="ARBA" id="ARBA00023027"/>
    </source>
</evidence>
<feature type="compositionally biased region" description="Basic and acidic residues" evidence="6">
    <location>
        <begin position="422"/>
        <end position="441"/>
    </location>
</feature>
<dbReference type="SUPFAM" id="SSF56399">
    <property type="entry name" value="ADP-ribosylation"/>
    <property type="match status" value="1"/>
</dbReference>
<dbReference type="EMBL" id="CAJNOJ010000313">
    <property type="protein sequence ID" value="CAF1391812.1"/>
    <property type="molecule type" value="Genomic_DNA"/>
</dbReference>
<keyword evidence="5" id="KW-0539">Nucleus</keyword>
<evidence type="ECO:0000256" key="3">
    <source>
        <dbReference type="ARBA" id="ARBA00022679"/>
    </source>
</evidence>
<protein>
    <recommendedName>
        <fullName evidence="7">Macro domain-containing protein</fullName>
    </recommendedName>
</protein>
<feature type="compositionally biased region" description="Polar residues" evidence="6">
    <location>
        <begin position="337"/>
        <end position="378"/>
    </location>
</feature>
<keyword evidence="4" id="KW-0520">NAD</keyword>
<evidence type="ECO:0000256" key="6">
    <source>
        <dbReference type="SAM" id="MobiDB-lite"/>
    </source>
</evidence>
<feature type="region of interest" description="Disordered" evidence="6">
    <location>
        <begin position="337"/>
        <end position="454"/>
    </location>
</feature>
<dbReference type="GO" id="GO:0005634">
    <property type="term" value="C:nucleus"/>
    <property type="evidence" value="ECO:0007669"/>
    <property type="project" value="UniProtKB-SubCell"/>
</dbReference>
<evidence type="ECO:0000256" key="1">
    <source>
        <dbReference type="ARBA" id="ARBA00004123"/>
    </source>
</evidence>
<dbReference type="GO" id="GO:0005737">
    <property type="term" value="C:cytoplasm"/>
    <property type="evidence" value="ECO:0007669"/>
    <property type="project" value="TreeGrafter"/>
</dbReference>
<feature type="domain" description="Macro" evidence="7">
    <location>
        <begin position="593"/>
        <end position="765"/>
    </location>
</feature>